<dbReference type="Pfam" id="PF13358">
    <property type="entry name" value="DDE_3"/>
    <property type="match status" value="1"/>
</dbReference>
<dbReference type="Gene3D" id="3.30.420.10">
    <property type="entry name" value="Ribonuclease H-like superfamily/Ribonuclease H"/>
    <property type="match status" value="1"/>
</dbReference>
<accession>A0A1B6K3R9</accession>
<feature type="compositionally biased region" description="Polar residues" evidence="1">
    <location>
        <begin position="202"/>
        <end position="211"/>
    </location>
</feature>
<sequence length="211" mass="24069">HANFMTWTRTQLIPNLPVNSLIIIDNATYHNVQVNKAPNSGSKKAEMITWLQDHGLQFDAMSLKPELYTLVKQHKEVFKRFAFDDLLENHGHSVLRLLPYHPDLNPIENIWGIIKNYVGQKNVVNNIKNTIALCKEKTDSITKEDWGKVCKKVVKFEDEYYEKEHLIDDTTERFIISLNDSSDGSNNEQVASEESETGGEDGNNSPLATLL</sequence>
<evidence type="ECO:0000259" key="2">
    <source>
        <dbReference type="Pfam" id="PF13358"/>
    </source>
</evidence>
<dbReference type="GO" id="GO:0003676">
    <property type="term" value="F:nucleic acid binding"/>
    <property type="evidence" value="ECO:0007669"/>
    <property type="project" value="InterPro"/>
</dbReference>
<dbReference type="InterPro" id="IPR038717">
    <property type="entry name" value="Tc1-like_DDE_dom"/>
</dbReference>
<proteinExistence type="predicted"/>
<evidence type="ECO:0000256" key="1">
    <source>
        <dbReference type="SAM" id="MobiDB-lite"/>
    </source>
</evidence>
<dbReference type="AlphaFoldDB" id="A0A1B6K3R9"/>
<dbReference type="InterPro" id="IPR036397">
    <property type="entry name" value="RNaseH_sf"/>
</dbReference>
<reference evidence="3" key="1">
    <citation type="submission" date="2015-11" db="EMBL/GenBank/DDBJ databases">
        <title>De novo transcriptome assembly of four potential Pierce s Disease insect vectors from Arizona vineyards.</title>
        <authorList>
            <person name="Tassone E.E."/>
        </authorList>
    </citation>
    <scope>NUCLEOTIDE SEQUENCE</scope>
</reference>
<protein>
    <recommendedName>
        <fullName evidence="2">Tc1-like transposase DDE domain-containing protein</fullName>
    </recommendedName>
</protein>
<gene>
    <name evidence="3" type="ORF">g.53960</name>
</gene>
<feature type="domain" description="Tc1-like transposase DDE" evidence="2">
    <location>
        <begin position="69"/>
        <end position="128"/>
    </location>
</feature>
<evidence type="ECO:0000313" key="3">
    <source>
        <dbReference type="EMBL" id="JAT06078.1"/>
    </source>
</evidence>
<dbReference type="PANTHER" id="PTHR33939:SF1">
    <property type="entry name" value="DUF4371 DOMAIN-CONTAINING PROTEIN"/>
    <property type="match status" value="1"/>
</dbReference>
<organism evidence="3">
    <name type="scientific">Homalodisca liturata</name>
    <dbReference type="NCBI Taxonomy" id="320908"/>
    <lineage>
        <taxon>Eukaryota</taxon>
        <taxon>Metazoa</taxon>
        <taxon>Ecdysozoa</taxon>
        <taxon>Arthropoda</taxon>
        <taxon>Hexapoda</taxon>
        <taxon>Insecta</taxon>
        <taxon>Pterygota</taxon>
        <taxon>Neoptera</taxon>
        <taxon>Paraneoptera</taxon>
        <taxon>Hemiptera</taxon>
        <taxon>Auchenorrhyncha</taxon>
        <taxon>Membracoidea</taxon>
        <taxon>Cicadellidae</taxon>
        <taxon>Cicadellinae</taxon>
        <taxon>Proconiini</taxon>
        <taxon>Homalodisca</taxon>
    </lineage>
</organism>
<feature type="region of interest" description="Disordered" evidence="1">
    <location>
        <begin position="178"/>
        <end position="211"/>
    </location>
</feature>
<dbReference type="EMBL" id="GECU01001629">
    <property type="protein sequence ID" value="JAT06078.1"/>
    <property type="molecule type" value="Transcribed_RNA"/>
</dbReference>
<dbReference type="PANTHER" id="PTHR33939">
    <property type="entry name" value="PROTEIN CBG22215"/>
    <property type="match status" value="1"/>
</dbReference>
<feature type="compositionally biased region" description="Polar residues" evidence="1">
    <location>
        <begin position="178"/>
        <end position="190"/>
    </location>
</feature>
<feature type="non-terminal residue" evidence="3">
    <location>
        <position position="1"/>
    </location>
</feature>
<name>A0A1B6K3R9_9HEMI</name>